<dbReference type="RefSeq" id="WP_105805349.1">
    <property type="nucleotide sequence ID" value="NZ_MWZD01000017.1"/>
</dbReference>
<evidence type="ECO:0000313" key="1">
    <source>
        <dbReference type="EMBL" id="PRI10888.1"/>
    </source>
</evidence>
<dbReference type="EMBL" id="MWZD01000017">
    <property type="protein sequence ID" value="PRI10888.1"/>
    <property type="molecule type" value="Genomic_DNA"/>
</dbReference>
<protein>
    <submittedName>
        <fullName evidence="1">Uncharacterized protein</fullName>
    </submittedName>
</protein>
<evidence type="ECO:0000313" key="2">
    <source>
        <dbReference type="Proteomes" id="UP000238650"/>
    </source>
</evidence>
<organism evidence="1 2">
    <name type="scientific">Leucobacter massiliensis</name>
    <dbReference type="NCBI Taxonomy" id="1686285"/>
    <lineage>
        <taxon>Bacteria</taxon>
        <taxon>Bacillati</taxon>
        <taxon>Actinomycetota</taxon>
        <taxon>Actinomycetes</taxon>
        <taxon>Micrococcales</taxon>
        <taxon>Microbacteriaceae</taxon>
        <taxon>Leucobacter</taxon>
    </lineage>
</organism>
<keyword evidence="2" id="KW-1185">Reference proteome</keyword>
<name>A0A2S9QMS6_9MICO</name>
<accession>A0A2S9QMS6</accession>
<dbReference type="AlphaFoldDB" id="A0A2S9QMS6"/>
<gene>
    <name evidence="1" type="ORF">B4915_08345</name>
</gene>
<proteinExistence type="predicted"/>
<dbReference type="OrthoDB" id="4989986at2"/>
<reference evidence="1 2" key="1">
    <citation type="journal article" date="2017" name="New Microbes New Infect">
        <title>Genome sequence of 'Leucobacter massiliensis' sp. nov. isolated from human pharynx after travel to the 2014 Hajj.</title>
        <authorList>
            <person name="Leangapichart T."/>
            <person name="Gautret P."/>
            <person name="Nguyen T.T."/>
            <person name="Armstrong N."/>
            <person name="Rolain J.M."/>
        </authorList>
    </citation>
    <scope>NUCLEOTIDE SEQUENCE [LARGE SCALE GENOMIC DNA]</scope>
    <source>
        <strain evidence="1 2">122RC15</strain>
    </source>
</reference>
<sequence>MSGDGHEFEPFPARAAGVSRFDARRQRAALAEFAADGAAFLRKSEGLAFIEQLYVFFVPKLMALAASYGYALDRDEAANVILERLLSSRRRGEKGAARRAAAAESPFGYLWACAVDWVRRQWGTRAAPLERAADAGTSFEVPERESPYTPLEEVVRLTFAVLAEAMGEEERGAVYELLRWLALNPPQRLSYEAEDRIAAHRRCPKLTAEQVVAVMKIARGARPNTAATSLMGQFLLDPGFRPSQSGSHARALTRFRREFRAGAATLRTRAAGSAR</sequence>
<comment type="caution">
    <text evidence="1">The sequence shown here is derived from an EMBL/GenBank/DDBJ whole genome shotgun (WGS) entry which is preliminary data.</text>
</comment>
<dbReference type="Proteomes" id="UP000238650">
    <property type="component" value="Unassembled WGS sequence"/>
</dbReference>